<dbReference type="Proteomes" id="UP000198373">
    <property type="component" value="Unassembled WGS sequence"/>
</dbReference>
<keyword evidence="2" id="KW-1185">Reference proteome</keyword>
<organism evidence="1 2">
    <name type="scientific">Geodermatophilus pulveris</name>
    <dbReference type="NCBI Taxonomy" id="1564159"/>
    <lineage>
        <taxon>Bacteria</taxon>
        <taxon>Bacillati</taxon>
        <taxon>Actinomycetota</taxon>
        <taxon>Actinomycetes</taxon>
        <taxon>Geodermatophilales</taxon>
        <taxon>Geodermatophilaceae</taxon>
        <taxon>Geodermatophilus</taxon>
    </lineage>
</organism>
<evidence type="ECO:0000313" key="2">
    <source>
        <dbReference type="Proteomes" id="UP000198373"/>
    </source>
</evidence>
<name>A0A239HHV0_9ACTN</name>
<proteinExistence type="predicted"/>
<dbReference type="EMBL" id="FZOO01000008">
    <property type="protein sequence ID" value="SNS79844.1"/>
    <property type="molecule type" value="Genomic_DNA"/>
</dbReference>
<gene>
    <name evidence="1" type="ORF">SAMN06893096_10867</name>
</gene>
<dbReference type="AlphaFoldDB" id="A0A239HHV0"/>
<evidence type="ECO:0000313" key="1">
    <source>
        <dbReference type="EMBL" id="SNS79844.1"/>
    </source>
</evidence>
<accession>A0A239HHV0</accession>
<sequence>MLQLSPRARPGALLCLTERHHGREGAVTDRPAGRQGCAVRVAGHAVHPTRLRRCLDRPAATRVPVVVLGAVGDVVTLACGAELRRYRNHDSGRLLSLAAGAGPRVLLDERYALLFVRTGPRDAGSVFSLQPADHLPHPCAPGGG</sequence>
<protein>
    <submittedName>
        <fullName evidence="1">Uncharacterized protein</fullName>
    </submittedName>
</protein>
<reference evidence="2" key="1">
    <citation type="submission" date="2017-06" db="EMBL/GenBank/DDBJ databases">
        <authorList>
            <person name="Varghese N."/>
            <person name="Submissions S."/>
        </authorList>
    </citation>
    <scope>NUCLEOTIDE SEQUENCE [LARGE SCALE GENOMIC DNA]</scope>
    <source>
        <strain evidence="2">DSM 46839</strain>
    </source>
</reference>